<evidence type="ECO:0008006" key="4">
    <source>
        <dbReference type="Google" id="ProtNLM"/>
    </source>
</evidence>
<name>A0A1F5SBE3_9BACT</name>
<evidence type="ECO:0000313" key="3">
    <source>
        <dbReference type="Proteomes" id="UP000178783"/>
    </source>
</evidence>
<dbReference type="GO" id="GO:0003677">
    <property type="term" value="F:DNA binding"/>
    <property type="evidence" value="ECO:0007669"/>
    <property type="project" value="UniProtKB-KW"/>
</dbReference>
<dbReference type="PANTHER" id="PTHR33221">
    <property type="entry name" value="WINGED HELIX-TURN-HELIX TRANSCRIPTIONAL REGULATOR, RRF2 FAMILY"/>
    <property type="match status" value="1"/>
</dbReference>
<dbReference type="Pfam" id="PF02082">
    <property type="entry name" value="Rrf2"/>
    <property type="match status" value="1"/>
</dbReference>
<sequence length="133" mass="14998">MLFSTRSTYGLRAMINLGKQESRGSISLARVAEEEKISLKYLERLFSNLKKADLVKSAKGAQGGYALARQAKQINIYDIIKALEGEFNPFHCTGEKEKIYCNRLCNCEVTHVLSRVEQAINSTLKDIRLSQLL</sequence>
<organism evidence="2 3">
    <name type="scientific">Candidatus Falkowbacteria bacterium RIFCSPLOWO2_02_FULL_45_21</name>
    <dbReference type="NCBI Taxonomy" id="1797989"/>
    <lineage>
        <taxon>Bacteria</taxon>
        <taxon>Candidatus Falkowiibacteriota</taxon>
    </lineage>
</organism>
<keyword evidence="1" id="KW-0238">DNA-binding</keyword>
<gene>
    <name evidence="2" type="ORF">A3H66_01215</name>
</gene>
<dbReference type="SUPFAM" id="SSF46785">
    <property type="entry name" value="Winged helix' DNA-binding domain"/>
    <property type="match status" value="1"/>
</dbReference>
<evidence type="ECO:0000256" key="1">
    <source>
        <dbReference type="ARBA" id="ARBA00023125"/>
    </source>
</evidence>
<proteinExistence type="predicted"/>
<dbReference type="PANTHER" id="PTHR33221:SF5">
    <property type="entry name" value="HTH-TYPE TRANSCRIPTIONAL REGULATOR ISCR"/>
    <property type="match status" value="1"/>
</dbReference>
<reference evidence="2 3" key="1">
    <citation type="journal article" date="2016" name="Nat. Commun.">
        <title>Thousands of microbial genomes shed light on interconnected biogeochemical processes in an aquifer system.</title>
        <authorList>
            <person name="Anantharaman K."/>
            <person name="Brown C.T."/>
            <person name="Hug L.A."/>
            <person name="Sharon I."/>
            <person name="Castelle C.J."/>
            <person name="Probst A.J."/>
            <person name="Thomas B.C."/>
            <person name="Singh A."/>
            <person name="Wilkins M.J."/>
            <person name="Karaoz U."/>
            <person name="Brodie E.L."/>
            <person name="Williams K.H."/>
            <person name="Hubbard S.S."/>
            <person name="Banfield J.F."/>
        </authorList>
    </citation>
    <scope>NUCLEOTIDE SEQUENCE [LARGE SCALE GENOMIC DNA]</scope>
</reference>
<evidence type="ECO:0000313" key="2">
    <source>
        <dbReference type="EMBL" id="OGF23882.1"/>
    </source>
</evidence>
<dbReference type="GO" id="GO:0003700">
    <property type="term" value="F:DNA-binding transcription factor activity"/>
    <property type="evidence" value="ECO:0007669"/>
    <property type="project" value="TreeGrafter"/>
</dbReference>
<dbReference type="NCBIfam" id="TIGR00738">
    <property type="entry name" value="rrf2_super"/>
    <property type="match status" value="1"/>
</dbReference>
<dbReference type="Gene3D" id="1.10.10.10">
    <property type="entry name" value="Winged helix-like DNA-binding domain superfamily/Winged helix DNA-binding domain"/>
    <property type="match status" value="1"/>
</dbReference>
<dbReference type="Proteomes" id="UP000178783">
    <property type="component" value="Unassembled WGS sequence"/>
</dbReference>
<dbReference type="InterPro" id="IPR000944">
    <property type="entry name" value="Tscrpt_reg_Rrf2"/>
</dbReference>
<dbReference type="InterPro" id="IPR036388">
    <property type="entry name" value="WH-like_DNA-bd_sf"/>
</dbReference>
<accession>A0A1F5SBE3</accession>
<dbReference type="EMBL" id="MFFW01000047">
    <property type="protein sequence ID" value="OGF23882.1"/>
    <property type="molecule type" value="Genomic_DNA"/>
</dbReference>
<dbReference type="InterPro" id="IPR036390">
    <property type="entry name" value="WH_DNA-bd_sf"/>
</dbReference>
<dbReference type="AlphaFoldDB" id="A0A1F5SBE3"/>
<comment type="caution">
    <text evidence="2">The sequence shown here is derived from an EMBL/GenBank/DDBJ whole genome shotgun (WGS) entry which is preliminary data.</text>
</comment>
<dbReference type="PROSITE" id="PS51197">
    <property type="entry name" value="HTH_RRF2_2"/>
    <property type="match status" value="1"/>
</dbReference>
<protein>
    <recommendedName>
        <fullName evidence="4">Rrf2 family transcriptional regulator</fullName>
    </recommendedName>
</protein>
<dbReference type="GO" id="GO:0005829">
    <property type="term" value="C:cytosol"/>
    <property type="evidence" value="ECO:0007669"/>
    <property type="project" value="TreeGrafter"/>
</dbReference>
<dbReference type="STRING" id="1797989.A3H66_01215"/>